<name>A0A5D2YJ27_GOSMU</name>
<protein>
    <submittedName>
        <fullName evidence="1">Uncharacterized protein</fullName>
    </submittedName>
</protein>
<organism evidence="1 2">
    <name type="scientific">Gossypium mustelinum</name>
    <name type="common">Cotton</name>
    <name type="synonym">Gossypium caicoense</name>
    <dbReference type="NCBI Taxonomy" id="34275"/>
    <lineage>
        <taxon>Eukaryota</taxon>
        <taxon>Viridiplantae</taxon>
        <taxon>Streptophyta</taxon>
        <taxon>Embryophyta</taxon>
        <taxon>Tracheophyta</taxon>
        <taxon>Spermatophyta</taxon>
        <taxon>Magnoliopsida</taxon>
        <taxon>eudicotyledons</taxon>
        <taxon>Gunneridae</taxon>
        <taxon>Pentapetalae</taxon>
        <taxon>rosids</taxon>
        <taxon>malvids</taxon>
        <taxon>Malvales</taxon>
        <taxon>Malvaceae</taxon>
        <taxon>Malvoideae</taxon>
        <taxon>Gossypium</taxon>
    </lineage>
</organism>
<evidence type="ECO:0000313" key="2">
    <source>
        <dbReference type="Proteomes" id="UP000323597"/>
    </source>
</evidence>
<dbReference type="Proteomes" id="UP000323597">
    <property type="component" value="Chromosome A07"/>
</dbReference>
<dbReference type="EMBL" id="CM017642">
    <property type="protein sequence ID" value="TYJ26262.1"/>
    <property type="molecule type" value="Genomic_DNA"/>
</dbReference>
<gene>
    <name evidence="1" type="ORF">E1A91_A07G107800v1</name>
</gene>
<sequence length="99" mass="11054">MCPSFGFEVLVTKKGCCFLARVVEIPKFQRVSCHMYFGLLTAAETKVLSLSGFAARMVKPLPRRYGMQLRGGERRMCCDCKFAPSPTKNQNTSGGHEDE</sequence>
<keyword evidence="2" id="KW-1185">Reference proteome</keyword>
<evidence type="ECO:0000313" key="1">
    <source>
        <dbReference type="EMBL" id="TYJ26262.1"/>
    </source>
</evidence>
<reference evidence="1 2" key="1">
    <citation type="submission" date="2019-07" db="EMBL/GenBank/DDBJ databases">
        <title>WGS assembly of Gossypium mustelinum.</title>
        <authorList>
            <person name="Chen Z.J."/>
            <person name="Sreedasyam A."/>
            <person name="Ando A."/>
            <person name="Song Q."/>
            <person name="De L."/>
            <person name="Hulse-Kemp A."/>
            <person name="Ding M."/>
            <person name="Ye W."/>
            <person name="Kirkbride R."/>
            <person name="Jenkins J."/>
            <person name="Plott C."/>
            <person name="Lovell J."/>
            <person name="Lin Y.-M."/>
            <person name="Vaughn R."/>
            <person name="Liu B."/>
            <person name="Li W."/>
            <person name="Simpson S."/>
            <person name="Scheffler B."/>
            <person name="Saski C."/>
            <person name="Grover C."/>
            <person name="Hu G."/>
            <person name="Conover J."/>
            <person name="Carlson J."/>
            <person name="Shu S."/>
            <person name="Boston L."/>
            <person name="Williams M."/>
            <person name="Peterson D."/>
            <person name="Mcgee K."/>
            <person name="Jones D."/>
            <person name="Wendel J."/>
            <person name="Stelly D."/>
            <person name="Grimwood J."/>
            <person name="Schmutz J."/>
        </authorList>
    </citation>
    <scope>NUCLEOTIDE SEQUENCE [LARGE SCALE GENOMIC DNA]</scope>
    <source>
        <strain evidence="1">1408120.09</strain>
    </source>
</reference>
<accession>A0A5D2YJ27</accession>
<proteinExistence type="predicted"/>
<dbReference type="AlphaFoldDB" id="A0A5D2YJ27"/>